<dbReference type="PANTHER" id="PTHR21310:SF37">
    <property type="entry name" value="AMINOGLYCOSIDE PHOSPHOTRANSFERASE DOMAIN-CONTAINING PROTEIN"/>
    <property type="match status" value="1"/>
</dbReference>
<feature type="domain" description="Aminoglycoside phosphotransferase" evidence="1">
    <location>
        <begin position="7"/>
        <end position="197"/>
    </location>
</feature>
<gene>
    <name evidence="2" type="ORF">CNMCM5793_002052</name>
</gene>
<dbReference type="OrthoDB" id="10003767at2759"/>
<protein>
    <recommendedName>
        <fullName evidence="1">Aminoglycoside phosphotransferase domain-containing protein</fullName>
    </recommendedName>
</protein>
<dbReference type="InterPro" id="IPR051678">
    <property type="entry name" value="AGP_Transferase"/>
</dbReference>
<dbReference type="Pfam" id="PF01636">
    <property type="entry name" value="APH"/>
    <property type="match status" value="1"/>
</dbReference>
<evidence type="ECO:0000313" key="3">
    <source>
        <dbReference type="Proteomes" id="UP000630445"/>
    </source>
</evidence>
<evidence type="ECO:0000259" key="1">
    <source>
        <dbReference type="Pfam" id="PF01636"/>
    </source>
</evidence>
<keyword evidence="3" id="KW-1185">Reference proteome</keyword>
<reference evidence="2" key="1">
    <citation type="submission" date="2020-06" db="EMBL/GenBank/DDBJ databases">
        <title>Draft genome sequences of strains closely related to Aspergillus parafelis and Aspergillus hiratsukae.</title>
        <authorList>
            <person name="Dos Santos R.A.C."/>
            <person name="Rivero-Menendez O."/>
            <person name="Steenwyk J.L."/>
            <person name="Mead M.E."/>
            <person name="Goldman G.H."/>
            <person name="Alastruey-Izquierdo A."/>
            <person name="Rokas A."/>
        </authorList>
    </citation>
    <scope>NUCLEOTIDE SEQUENCE</scope>
    <source>
        <strain evidence="2">CNM-CM5793</strain>
    </source>
</reference>
<organism evidence="2 3">
    <name type="scientific">Aspergillus hiratsukae</name>
    <dbReference type="NCBI Taxonomy" id="1194566"/>
    <lineage>
        <taxon>Eukaryota</taxon>
        <taxon>Fungi</taxon>
        <taxon>Dikarya</taxon>
        <taxon>Ascomycota</taxon>
        <taxon>Pezizomycotina</taxon>
        <taxon>Eurotiomycetes</taxon>
        <taxon>Eurotiomycetidae</taxon>
        <taxon>Eurotiales</taxon>
        <taxon>Aspergillaceae</taxon>
        <taxon>Aspergillus</taxon>
        <taxon>Aspergillus subgen. Fumigati</taxon>
    </lineage>
</organism>
<dbReference type="InterPro" id="IPR002575">
    <property type="entry name" value="Aminoglycoside_PTrfase"/>
</dbReference>
<proteinExistence type="predicted"/>
<dbReference type="Proteomes" id="UP000630445">
    <property type="component" value="Unassembled WGS sequence"/>
</dbReference>
<dbReference type="SUPFAM" id="SSF56112">
    <property type="entry name" value="Protein kinase-like (PK-like)"/>
    <property type="match status" value="1"/>
</dbReference>
<dbReference type="EMBL" id="JACBAD010001967">
    <property type="protein sequence ID" value="KAF7125759.1"/>
    <property type="molecule type" value="Genomic_DNA"/>
</dbReference>
<name>A0A8H6PC59_9EURO</name>
<dbReference type="AlphaFoldDB" id="A0A8H6PC59"/>
<evidence type="ECO:0000313" key="2">
    <source>
        <dbReference type="EMBL" id="KAF7125759.1"/>
    </source>
</evidence>
<dbReference type="PANTHER" id="PTHR21310">
    <property type="entry name" value="AMINOGLYCOSIDE PHOSPHOTRANSFERASE-RELATED-RELATED"/>
    <property type="match status" value="1"/>
</dbReference>
<sequence>MELVRARTDIPVPRVFGFELDDANPVRAAFILMDFLPGSSAMDAEGGYDAHRGEIPPRRKAFFLEQIAKIQVQLSSIRLPKIGSIVRRDDNSFDVGPLPKLGGPFSTATEFFNAWAKHAKFPLSDDDIKKLVNGGPIDSILSSINAFPDRLREVACRVSANNSGPFPLYHPDFYHSNVIVDESFKVLGVIDWEGACTVPWELVEPPLFLGIVPPAMDDPKNYEADGQPKDCNIRRRLSERAEYAEYVQKKEEEFNGDRKLSQILLNPDAQGLAHAIKCLELNMAESQLVHHLVLRSPNQPNKKRKISQILLQENSTGAKRVLEISVEPSHHKQQGIRKICRAASRNTPITASDTIRELIEKWRCNKDIFRCEESSILKPIKRTSQVCGPLALWFSILNEGSLSRVHRRFYCLLLFRLSDTCERWGLSGDGALVLTELILLTGLIHLDKTAILARLRGWIAGGKRYQLLSEDLGGPGILFLLPEEIGEQIWLHRLPNGKGKKRGDVILSLKNREISSLATKLQAHAAARNFLDLHTELFYDMVSVVYHLVLFKPENHAVSKNSPTPENSMVSDQKLAGLGRTSYRCTGTPRLYAPHSIGLFDGLGEKSCESQLIHDGIKGSFTFFDCTYSASMNSEPPPTMDFGTGSSFQLEASQSIRTSSQAPFLASSAQSEQLRQPVFGSVCDTPCYKGVERLVEQRKDAEILQMHISATDAHSDKSGMSPKMIGMEHHYSEQQQPGNDRSSATLRSMTQQGPTYNDINHALQALSPDIHLHLDDTAMALQDVDQRRALNLNDTAIALHGIAPDSNVHEHNATMALEGYSQCQATNMNDTALALEALAPDTYLHEHNATMALGGFSQCQATNVNDTTIALSGIAHDPYFDFNDTALALHCFAQDSSARQLLWT</sequence>
<dbReference type="InterPro" id="IPR011009">
    <property type="entry name" value="Kinase-like_dom_sf"/>
</dbReference>
<accession>A0A8H6PC59</accession>
<comment type="caution">
    <text evidence="2">The sequence shown here is derived from an EMBL/GenBank/DDBJ whole genome shotgun (WGS) entry which is preliminary data.</text>
</comment>